<dbReference type="SUPFAM" id="SSF56954">
    <property type="entry name" value="Outer membrane efflux proteins (OEP)"/>
    <property type="match status" value="1"/>
</dbReference>
<evidence type="ECO:0000313" key="3">
    <source>
        <dbReference type="EMBL" id="QOR61967.1"/>
    </source>
</evidence>
<evidence type="ECO:0000256" key="1">
    <source>
        <dbReference type="SAM" id="Coils"/>
    </source>
</evidence>
<accession>A0A7M1S3F3</accession>
<dbReference type="EMBL" id="CP063164">
    <property type="protein sequence ID" value="QOR61967.1"/>
    <property type="molecule type" value="Genomic_DNA"/>
</dbReference>
<gene>
    <name evidence="3" type="ORF">IMZ28_00290</name>
</gene>
<protein>
    <submittedName>
        <fullName evidence="3">TolC family protein</fullName>
    </submittedName>
</protein>
<evidence type="ECO:0000256" key="2">
    <source>
        <dbReference type="SAM" id="SignalP"/>
    </source>
</evidence>
<reference evidence="3 4" key="1">
    <citation type="submission" date="2020-10" db="EMBL/GenBank/DDBJ databases">
        <title>The genome of sulfurovum sp.</title>
        <authorList>
            <person name="Xie S."/>
            <person name="Shao Z."/>
            <person name="Jiang L."/>
        </authorList>
    </citation>
    <scope>NUCLEOTIDE SEQUENCE [LARGE SCALE GENOMIC DNA]</scope>
    <source>
        <strain evidence="3 4">ST-419</strain>
    </source>
</reference>
<dbReference type="RefSeq" id="WP_197548672.1">
    <property type="nucleotide sequence ID" value="NZ_CP063164.1"/>
</dbReference>
<dbReference type="Gene3D" id="1.20.1600.10">
    <property type="entry name" value="Outer membrane efflux proteins (OEP)"/>
    <property type="match status" value="1"/>
</dbReference>
<dbReference type="Proteomes" id="UP000595074">
    <property type="component" value="Chromosome"/>
</dbReference>
<feature type="signal peptide" evidence="2">
    <location>
        <begin position="1"/>
        <end position="18"/>
    </location>
</feature>
<keyword evidence="4" id="KW-1185">Reference proteome</keyword>
<organism evidence="3 4">
    <name type="scientific">Sulfurovum indicum</name>
    <dbReference type="NCBI Taxonomy" id="2779528"/>
    <lineage>
        <taxon>Bacteria</taxon>
        <taxon>Pseudomonadati</taxon>
        <taxon>Campylobacterota</taxon>
        <taxon>Epsilonproteobacteria</taxon>
        <taxon>Campylobacterales</taxon>
        <taxon>Sulfurovaceae</taxon>
        <taxon>Sulfurovum</taxon>
    </lineage>
</organism>
<feature type="chain" id="PRO_5029706125" evidence="2">
    <location>
        <begin position="19"/>
        <end position="399"/>
    </location>
</feature>
<evidence type="ECO:0000313" key="4">
    <source>
        <dbReference type="Proteomes" id="UP000595074"/>
    </source>
</evidence>
<sequence>MKLRYMMYALLLMQGLYASTYTLDRVLESTKKHGVLTKAQYYERLSLEAKNRADTAGDPFSLTAEGTHAAPHLDKSGTEYSIGLSKKIMMPGVLSQEQRITQLSNDAYMLEKEMELLDFENGLKNLYHQYCLDVQNYRSFRASYLDFVKLYKKKQKAYLYQEISKMELIQLETEKNRLNAQLQALKMQQSISRRKLLILGSIPEKETVVFSCQDMYPVRRKVDYTKSLSLSKKAYKKRIQSTEETLKRYSRAIESIDTYAQYTNELDTERYSIGISIPLNFTSRRFEEERAAAMYKNSALQYKFEQHMRQKQSALMELHSQLQSHALMIDALRKNEYDYTKKLFPMVQKSFDLGEISVLEYLMNRQKLYQIRQAIYAEKEAYYTTLFRLYTISETKDKK</sequence>
<name>A0A7M1S3F3_9BACT</name>
<dbReference type="GO" id="GO:0015562">
    <property type="term" value="F:efflux transmembrane transporter activity"/>
    <property type="evidence" value="ECO:0007669"/>
    <property type="project" value="InterPro"/>
</dbReference>
<dbReference type="KEGG" id="sinu:IMZ28_00290"/>
<feature type="coiled-coil region" evidence="1">
    <location>
        <begin position="161"/>
        <end position="188"/>
    </location>
</feature>
<dbReference type="AlphaFoldDB" id="A0A7M1S3F3"/>
<keyword evidence="1" id="KW-0175">Coiled coil</keyword>
<keyword evidence="2" id="KW-0732">Signal</keyword>
<proteinExistence type="predicted"/>